<dbReference type="InterPro" id="IPR013094">
    <property type="entry name" value="AB_hydrolase_3"/>
</dbReference>
<comment type="caution">
    <text evidence="4">The sequence shown here is derived from an EMBL/GenBank/DDBJ whole genome shotgun (WGS) entry which is preliminary data.</text>
</comment>
<evidence type="ECO:0000259" key="3">
    <source>
        <dbReference type="Pfam" id="PF07859"/>
    </source>
</evidence>
<keyword evidence="2" id="KW-1133">Transmembrane helix</keyword>
<dbReference type="PANTHER" id="PTHR48081">
    <property type="entry name" value="AB HYDROLASE SUPERFAMILY PROTEIN C4A8.06C"/>
    <property type="match status" value="1"/>
</dbReference>
<feature type="domain" description="Alpha/beta hydrolase fold-3" evidence="3">
    <location>
        <begin position="120"/>
        <end position="349"/>
    </location>
</feature>
<feature type="transmembrane region" description="Helical" evidence="2">
    <location>
        <begin position="12"/>
        <end position="37"/>
    </location>
</feature>
<keyword evidence="1 4" id="KW-0378">Hydrolase</keyword>
<dbReference type="InterPro" id="IPR029058">
    <property type="entry name" value="AB_hydrolase_fold"/>
</dbReference>
<evidence type="ECO:0000256" key="1">
    <source>
        <dbReference type="ARBA" id="ARBA00022801"/>
    </source>
</evidence>
<dbReference type="EMBL" id="JBFXLU010000019">
    <property type="protein sequence ID" value="KAL2853404.1"/>
    <property type="molecule type" value="Genomic_DNA"/>
</dbReference>
<reference evidence="4 5" key="1">
    <citation type="submission" date="2024-07" db="EMBL/GenBank/DDBJ databases">
        <title>Section-level genome sequencing and comparative genomics of Aspergillus sections Usti and Cavernicolus.</title>
        <authorList>
            <consortium name="Lawrence Berkeley National Laboratory"/>
            <person name="Nybo J.L."/>
            <person name="Vesth T.C."/>
            <person name="Theobald S."/>
            <person name="Frisvad J.C."/>
            <person name="Larsen T.O."/>
            <person name="Kjaerboelling I."/>
            <person name="Rothschild-Mancinelli K."/>
            <person name="Lyhne E.K."/>
            <person name="Kogle M.E."/>
            <person name="Barry K."/>
            <person name="Clum A."/>
            <person name="Na H."/>
            <person name="Ledsgaard L."/>
            <person name="Lin J."/>
            <person name="Lipzen A."/>
            <person name="Kuo A."/>
            <person name="Riley R."/>
            <person name="Mondo S."/>
            <person name="Labutti K."/>
            <person name="Haridas S."/>
            <person name="Pangalinan J."/>
            <person name="Salamov A.A."/>
            <person name="Simmons B.A."/>
            <person name="Magnuson J.K."/>
            <person name="Chen J."/>
            <person name="Drula E."/>
            <person name="Henrissat B."/>
            <person name="Wiebenga A."/>
            <person name="Lubbers R.J."/>
            <person name="Gomes A.C."/>
            <person name="Makela M.R."/>
            <person name="Stajich J."/>
            <person name="Grigoriev I.V."/>
            <person name="Mortensen U.H."/>
            <person name="De Vries R.P."/>
            <person name="Baker S.E."/>
            <person name="Andersen M.R."/>
        </authorList>
    </citation>
    <scope>NUCLEOTIDE SEQUENCE [LARGE SCALE GENOMIC DNA]</scope>
    <source>
        <strain evidence="4 5">CBS 123904</strain>
    </source>
</reference>
<name>A0ABR4KM97_9EURO</name>
<gene>
    <name evidence="4" type="ORF">BJY01DRAFT_258840</name>
</gene>
<keyword evidence="2" id="KW-0812">Transmembrane</keyword>
<proteinExistence type="predicted"/>
<evidence type="ECO:0000256" key="2">
    <source>
        <dbReference type="SAM" id="Phobius"/>
    </source>
</evidence>
<protein>
    <submittedName>
        <fullName evidence="4">Alpha/Beta hydrolase protein</fullName>
    </submittedName>
</protein>
<evidence type="ECO:0000313" key="5">
    <source>
        <dbReference type="Proteomes" id="UP001610446"/>
    </source>
</evidence>
<dbReference type="GO" id="GO:0016787">
    <property type="term" value="F:hydrolase activity"/>
    <property type="evidence" value="ECO:0007669"/>
    <property type="project" value="UniProtKB-KW"/>
</dbReference>
<dbReference type="Gene3D" id="3.40.50.1820">
    <property type="entry name" value="alpha/beta hydrolase"/>
    <property type="match status" value="1"/>
</dbReference>
<dbReference type="InterPro" id="IPR050300">
    <property type="entry name" value="GDXG_lipolytic_enzyme"/>
</dbReference>
<keyword evidence="2" id="KW-0472">Membrane</keyword>
<accession>A0ABR4KM97</accession>
<keyword evidence="5" id="KW-1185">Reference proteome</keyword>
<dbReference type="PANTHER" id="PTHR48081:SF31">
    <property type="entry name" value="STERYL ACETYL HYDROLASE MUG81-RELATED"/>
    <property type="match status" value="1"/>
</dbReference>
<evidence type="ECO:0000313" key="4">
    <source>
        <dbReference type="EMBL" id="KAL2853404.1"/>
    </source>
</evidence>
<dbReference type="Pfam" id="PF07859">
    <property type="entry name" value="Abhydrolase_3"/>
    <property type="match status" value="1"/>
</dbReference>
<sequence>MTKNQTLTRLRFLLTFLFSTVPTSLVRIPSAIIRAWLKNLPLGPSIWNGFAGALMATAPPRQLQAILPSTIETYKAWAASQRDCAGVEEIVVEAAGGDDDGDDLIRLLWIGPRRRGGKVLLFFHGGGYVMPLSRGHLDWMDYVRKEAVAAGVELSVCVLEYDLIPENPYPRQVNQAILGFEHLLASGYAPSEIVIGGDSAGGHLSLSLLAHLHRPRPSSPSRGRSESIRPSDRIRGCFLVSPLSSLNCSTPSYNNWFSADVLGKKVVSTWGAHLVDNSPWHAEISAGKGWGMALDVPESWWDGVDVVDRILVTGGDEEVFSDHVQELGAMLKRRSKGEVALYMARREAHDGPLMDFAAGREASETTRVVTGFVVSCLKS</sequence>
<organism evidence="4 5">
    <name type="scientific">Aspergillus pseudoustus</name>
    <dbReference type="NCBI Taxonomy" id="1810923"/>
    <lineage>
        <taxon>Eukaryota</taxon>
        <taxon>Fungi</taxon>
        <taxon>Dikarya</taxon>
        <taxon>Ascomycota</taxon>
        <taxon>Pezizomycotina</taxon>
        <taxon>Eurotiomycetes</taxon>
        <taxon>Eurotiomycetidae</taxon>
        <taxon>Eurotiales</taxon>
        <taxon>Aspergillaceae</taxon>
        <taxon>Aspergillus</taxon>
        <taxon>Aspergillus subgen. Nidulantes</taxon>
    </lineage>
</organism>
<dbReference type="SUPFAM" id="SSF53474">
    <property type="entry name" value="alpha/beta-Hydrolases"/>
    <property type="match status" value="1"/>
</dbReference>
<dbReference type="Proteomes" id="UP001610446">
    <property type="component" value="Unassembled WGS sequence"/>
</dbReference>